<proteinExistence type="predicted"/>
<dbReference type="EMBL" id="PJQL01001404">
    <property type="protein sequence ID" value="RCH88805.1"/>
    <property type="molecule type" value="Genomic_DNA"/>
</dbReference>
<protein>
    <submittedName>
        <fullName evidence="1">Uncharacterized protein</fullName>
    </submittedName>
</protein>
<dbReference type="Proteomes" id="UP000252139">
    <property type="component" value="Unassembled WGS sequence"/>
</dbReference>
<accession>A0A367JFZ9</accession>
<keyword evidence="2" id="KW-1185">Reference proteome</keyword>
<reference evidence="1 2" key="1">
    <citation type="journal article" date="2018" name="G3 (Bethesda)">
        <title>Phylogenetic and Phylogenomic Definition of Rhizopus Species.</title>
        <authorList>
            <person name="Gryganskyi A.P."/>
            <person name="Golan J."/>
            <person name="Dolatabadi S."/>
            <person name="Mondo S."/>
            <person name="Robb S."/>
            <person name="Idnurm A."/>
            <person name="Muszewska A."/>
            <person name="Steczkiewicz K."/>
            <person name="Masonjones S."/>
            <person name="Liao H.L."/>
            <person name="Gajdeczka M.T."/>
            <person name="Anike F."/>
            <person name="Vuek A."/>
            <person name="Anishchenko I.M."/>
            <person name="Voigt K."/>
            <person name="de Hoog G.S."/>
            <person name="Smith M.E."/>
            <person name="Heitman J."/>
            <person name="Vilgalys R."/>
            <person name="Stajich J.E."/>
        </authorList>
    </citation>
    <scope>NUCLEOTIDE SEQUENCE [LARGE SCALE GENOMIC DNA]</scope>
    <source>
        <strain evidence="1 2">CBS 357.93</strain>
    </source>
</reference>
<organism evidence="1 2">
    <name type="scientific">Rhizopus azygosporus</name>
    <name type="common">Rhizopus microsporus var. azygosporus</name>
    <dbReference type="NCBI Taxonomy" id="86630"/>
    <lineage>
        <taxon>Eukaryota</taxon>
        <taxon>Fungi</taxon>
        <taxon>Fungi incertae sedis</taxon>
        <taxon>Mucoromycota</taxon>
        <taxon>Mucoromycotina</taxon>
        <taxon>Mucoromycetes</taxon>
        <taxon>Mucorales</taxon>
        <taxon>Mucorineae</taxon>
        <taxon>Rhizopodaceae</taxon>
        <taxon>Rhizopus</taxon>
    </lineage>
</organism>
<sequence length="61" mass="6956">MGHRWILGGPLMVIDGYLWAIDGPPMGHRWILSGPPMDPWWAIDGHWWIFGGPLMVIDGYL</sequence>
<gene>
    <name evidence="1" type="ORF">CU097_011909</name>
</gene>
<dbReference type="AlphaFoldDB" id="A0A367JFZ9"/>
<name>A0A367JFZ9_RHIAZ</name>
<evidence type="ECO:0000313" key="2">
    <source>
        <dbReference type="Proteomes" id="UP000252139"/>
    </source>
</evidence>
<comment type="caution">
    <text evidence="1">The sequence shown here is derived from an EMBL/GenBank/DDBJ whole genome shotgun (WGS) entry which is preliminary data.</text>
</comment>
<feature type="non-terminal residue" evidence="1">
    <location>
        <position position="61"/>
    </location>
</feature>
<evidence type="ECO:0000313" key="1">
    <source>
        <dbReference type="EMBL" id="RCH88805.1"/>
    </source>
</evidence>